<evidence type="ECO:0000313" key="2">
    <source>
        <dbReference type="EMBL" id="KAH7128941.1"/>
    </source>
</evidence>
<keyword evidence="3" id="KW-1185">Reference proteome</keyword>
<protein>
    <submittedName>
        <fullName evidence="2">GNAT family acetyltransferase</fullName>
    </submittedName>
</protein>
<accession>A0A9P9IQM9</accession>
<dbReference type="Proteomes" id="UP000738349">
    <property type="component" value="Unassembled WGS sequence"/>
</dbReference>
<dbReference type="AlphaFoldDB" id="A0A9P9IQM9"/>
<dbReference type="EMBL" id="JAGMUV010000018">
    <property type="protein sequence ID" value="KAH7128941.1"/>
    <property type="molecule type" value="Genomic_DNA"/>
</dbReference>
<dbReference type="GO" id="GO:0016747">
    <property type="term" value="F:acyltransferase activity, transferring groups other than amino-acyl groups"/>
    <property type="evidence" value="ECO:0007669"/>
    <property type="project" value="InterPro"/>
</dbReference>
<proteinExistence type="predicted"/>
<comment type="caution">
    <text evidence="2">The sequence shown here is derived from an EMBL/GenBank/DDBJ whole genome shotgun (WGS) entry which is preliminary data.</text>
</comment>
<dbReference type="SUPFAM" id="SSF55729">
    <property type="entry name" value="Acyl-CoA N-acyltransferases (Nat)"/>
    <property type="match status" value="1"/>
</dbReference>
<feature type="domain" description="N-acetyltransferase" evidence="1">
    <location>
        <begin position="20"/>
        <end position="200"/>
    </location>
</feature>
<name>A0A9P9IQM9_9HYPO</name>
<dbReference type="CDD" id="cd04301">
    <property type="entry name" value="NAT_SF"/>
    <property type="match status" value="1"/>
</dbReference>
<dbReference type="PROSITE" id="PS51186">
    <property type="entry name" value="GNAT"/>
    <property type="match status" value="1"/>
</dbReference>
<reference evidence="2" key="1">
    <citation type="journal article" date="2021" name="Nat. Commun.">
        <title>Genetic determinants of endophytism in the Arabidopsis root mycobiome.</title>
        <authorList>
            <person name="Mesny F."/>
            <person name="Miyauchi S."/>
            <person name="Thiergart T."/>
            <person name="Pickel B."/>
            <person name="Atanasova L."/>
            <person name="Karlsson M."/>
            <person name="Huettel B."/>
            <person name="Barry K.W."/>
            <person name="Haridas S."/>
            <person name="Chen C."/>
            <person name="Bauer D."/>
            <person name="Andreopoulos W."/>
            <person name="Pangilinan J."/>
            <person name="LaButti K."/>
            <person name="Riley R."/>
            <person name="Lipzen A."/>
            <person name="Clum A."/>
            <person name="Drula E."/>
            <person name="Henrissat B."/>
            <person name="Kohler A."/>
            <person name="Grigoriev I.V."/>
            <person name="Martin F.M."/>
            <person name="Hacquard S."/>
        </authorList>
    </citation>
    <scope>NUCLEOTIDE SEQUENCE</scope>
    <source>
        <strain evidence="2">MPI-CAGE-AT-0147</strain>
    </source>
</reference>
<dbReference type="Pfam" id="PF00583">
    <property type="entry name" value="Acetyltransf_1"/>
    <property type="match status" value="1"/>
</dbReference>
<dbReference type="InterPro" id="IPR016181">
    <property type="entry name" value="Acyl_CoA_acyltransferase"/>
</dbReference>
<gene>
    <name evidence="2" type="ORF">EDB81DRAFT_808522</name>
</gene>
<dbReference type="OrthoDB" id="41532at2759"/>
<dbReference type="InterPro" id="IPR000182">
    <property type="entry name" value="GNAT_dom"/>
</dbReference>
<organism evidence="2 3">
    <name type="scientific">Dactylonectria macrodidyma</name>
    <dbReference type="NCBI Taxonomy" id="307937"/>
    <lineage>
        <taxon>Eukaryota</taxon>
        <taxon>Fungi</taxon>
        <taxon>Dikarya</taxon>
        <taxon>Ascomycota</taxon>
        <taxon>Pezizomycotina</taxon>
        <taxon>Sordariomycetes</taxon>
        <taxon>Hypocreomycetidae</taxon>
        <taxon>Hypocreales</taxon>
        <taxon>Nectriaceae</taxon>
        <taxon>Dactylonectria</taxon>
    </lineage>
</organism>
<evidence type="ECO:0000313" key="3">
    <source>
        <dbReference type="Proteomes" id="UP000738349"/>
    </source>
</evidence>
<evidence type="ECO:0000259" key="1">
    <source>
        <dbReference type="PROSITE" id="PS51186"/>
    </source>
</evidence>
<sequence>MGYTALRMNQSDSGFPAQVEKYKELRLSALKKTPTAFSSTFEAESKLSDNDWVSRLSNPAKETFICLADADGECVAQVTIFGPNSAEAYALPDEAGQPPILPDGEEEKWQILSLYALPTHRGKGVAKLICREAIRYLTNLRSEPSKLRVRTMIAPGNNAACGLFKSLGFFYAGLCTKKEGLIANGEEVPPGDLSAEFTTRAGIIMALAETRT</sequence>
<dbReference type="Gene3D" id="3.40.630.30">
    <property type="match status" value="1"/>
</dbReference>